<dbReference type="PANTHER" id="PTHR33392:SF6">
    <property type="entry name" value="POLYISOPRENYL-TEICHOIC ACID--PEPTIDOGLYCAN TEICHOIC ACID TRANSFERASE TAGU"/>
    <property type="match status" value="1"/>
</dbReference>
<feature type="domain" description="Cell envelope-related transcriptional attenuator" evidence="4">
    <location>
        <begin position="108"/>
        <end position="270"/>
    </location>
</feature>
<dbReference type="Gene3D" id="3.40.630.190">
    <property type="entry name" value="LCP protein"/>
    <property type="match status" value="1"/>
</dbReference>
<dbReference type="EMBL" id="CP061169">
    <property type="protein sequence ID" value="QPZ38867.1"/>
    <property type="molecule type" value="Genomic_DNA"/>
</dbReference>
<feature type="region of interest" description="Disordered" evidence="2">
    <location>
        <begin position="1"/>
        <end position="20"/>
    </location>
</feature>
<dbReference type="NCBIfam" id="TIGR00350">
    <property type="entry name" value="lytR_cpsA_psr"/>
    <property type="match status" value="1"/>
</dbReference>
<organism evidence="5 6">
    <name type="scientific">Paramicrobacterium chengjingii</name>
    <dbReference type="NCBI Taxonomy" id="2769067"/>
    <lineage>
        <taxon>Bacteria</taxon>
        <taxon>Bacillati</taxon>
        <taxon>Actinomycetota</taxon>
        <taxon>Actinomycetes</taxon>
        <taxon>Micrococcales</taxon>
        <taxon>Microbacteriaceae</taxon>
        <taxon>Paramicrobacterium</taxon>
    </lineage>
</organism>
<dbReference type="Pfam" id="PF03816">
    <property type="entry name" value="LytR_cpsA_psr"/>
    <property type="match status" value="1"/>
</dbReference>
<evidence type="ECO:0000313" key="5">
    <source>
        <dbReference type="EMBL" id="QPZ38867.1"/>
    </source>
</evidence>
<reference evidence="5 6" key="1">
    <citation type="submission" date="2020-12" db="EMBL/GenBank/DDBJ databases">
        <title>Microbacterium sp. HY060.</title>
        <authorList>
            <person name="Zhou J."/>
        </authorList>
    </citation>
    <scope>NUCLEOTIDE SEQUENCE [LARGE SCALE GENOMIC DNA]</scope>
    <source>
        <strain evidence="5 6">HY60</strain>
    </source>
</reference>
<evidence type="ECO:0000256" key="1">
    <source>
        <dbReference type="ARBA" id="ARBA00006068"/>
    </source>
</evidence>
<feature type="transmembrane region" description="Helical" evidence="3">
    <location>
        <begin position="28"/>
        <end position="49"/>
    </location>
</feature>
<comment type="similarity">
    <text evidence="1">Belongs to the LytR/CpsA/Psr (LCP) family.</text>
</comment>
<gene>
    <name evidence="5" type="ORF">HCR76_01805</name>
</gene>
<dbReference type="RefSeq" id="WP_166985308.1">
    <property type="nucleotide sequence ID" value="NZ_CP061169.1"/>
</dbReference>
<keyword evidence="3" id="KW-0472">Membrane</keyword>
<dbReference type="InterPro" id="IPR004474">
    <property type="entry name" value="LytR_CpsA_psr"/>
</dbReference>
<feature type="region of interest" description="Disordered" evidence="2">
    <location>
        <begin position="359"/>
        <end position="423"/>
    </location>
</feature>
<sequence>MSSRHTSEAPVRHGRQPRRSGLRTTLKVAIASVAVLALTVVGVAAWGVADIFGRLDRGGVSLPGNSGQAVPDVNAIEGGFNLLLVGSDSREGQGDGFGDPKQLTGQLNDVTILVHISEDHSNATAISIPRDTFVDVPACPYPQDKDGTVPEGEQPPAGIQKVNTTLKHGGLGCTAATVQELTGLTVHYAGAIQFNGVTAMANAIGGVEVCLSEPIVDPKTNLDLPAGDVTLKGETALQFLRTRYGVGDGSDLGRISNQQVYMSALMRKILSGETLSNPVKLYNLANVAADNMTLSNELSNPNTMVSIALALKGMPTENITFVKFPTGSGMLNGQEGEIPVEQDAAALLDAVKADRSLSITGGTGEYGAVPKDGASTEPPADDGETTPPEDDATSPPSTDGPVDLPDSVKGQTAADETCSNGNG</sequence>
<evidence type="ECO:0000256" key="2">
    <source>
        <dbReference type="SAM" id="MobiDB-lite"/>
    </source>
</evidence>
<dbReference type="PANTHER" id="PTHR33392">
    <property type="entry name" value="POLYISOPRENYL-TEICHOIC ACID--PEPTIDOGLYCAN TEICHOIC ACID TRANSFERASE TAGU"/>
    <property type="match status" value="1"/>
</dbReference>
<evidence type="ECO:0000259" key="4">
    <source>
        <dbReference type="Pfam" id="PF03816"/>
    </source>
</evidence>
<keyword evidence="3" id="KW-1133">Transmembrane helix</keyword>
<proteinExistence type="inferred from homology"/>
<feature type="compositionally biased region" description="Basic and acidic residues" evidence="2">
    <location>
        <begin position="1"/>
        <end position="11"/>
    </location>
</feature>
<keyword evidence="6" id="KW-1185">Reference proteome</keyword>
<name>A0ABX6YKK2_9MICO</name>
<accession>A0ABX6YKK2</accession>
<evidence type="ECO:0000313" key="6">
    <source>
        <dbReference type="Proteomes" id="UP000662814"/>
    </source>
</evidence>
<protein>
    <submittedName>
        <fullName evidence="5">LCP family protein</fullName>
    </submittedName>
</protein>
<keyword evidence="3" id="KW-0812">Transmembrane</keyword>
<evidence type="ECO:0000256" key="3">
    <source>
        <dbReference type="SAM" id="Phobius"/>
    </source>
</evidence>
<dbReference type="InterPro" id="IPR050922">
    <property type="entry name" value="LytR/CpsA/Psr_CW_biosynth"/>
</dbReference>
<dbReference type="Proteomes" id="UP000662814">
    <property type="component" value="Chromosome"/>
</dbReference>
<feature type="compositionally biased region" description="Acidic residues" evidence="2">
    <location>
        <begin position="379"/>
        <end position="392"/>
    </location>
</feature>